<feature type="compositionally biased region" description="Basic and acidic residues" evidence="2">
    <location>
        <begin position="199"/>
        <end position="208"/>
    </location>
</feature>
<dbReference type="KEGG" id="gtt:GUITHDRAFT_140748"/>
<proteinExistence type="predicted"/>
<gene>
    <name evidence="3" type="ORF">GUITHDRAFT_140748</name>
</gene>
<keyword evidence="5" id="KW-1185">Reference proteome</keyword>
<reference evidence="5" key="2">
    <citation type="submission" date="2012-11" db="EMBL/GenBank/DDBJ databases">
        <authorList>
            <person name="Kuo A."/>
            <person name="Curtis B.A."/>
            <person name="Tanifuji G."/>
            <person name="Burki F."/>
            <person name="Gruber A."/>
            <person name="Irimia M."/>
            <person name="Maruyama S."/>
            <person name="Arias M.C."/>
            <person name="Ball S.G."/>
            <person name="Gile G.H."/>
            <person name="Hirakawa Y."/>
            <person name="Hopkins J.F."/>
            <person name="Rensing S.A."/>
            <person name="Schmutz J."/>
            <person name="Symeonidi A."/>
            <person name="Elias M."/>
            <person name="Eveleigh R.J."/>
            <person name="Herman E.K."/>
            <person name="Klute M.J."/>
            <person name="Nakayama T."/>
            <person name="Obornik M."/>
            <person name="Reyes-Prieto A."/>
            <person name="Armbrust E.V."/>
            <person name="Aves S.J."/>
            <person name="Beiko R.G."/>
            <person name="Coutinho P."/>
            <person name="Dacks J.B."/>
            <person name="Durnford D.G."/>
            <person name="Fast N.M."/>
            <person name="Green B.R."/>
            <person name="Grisdale C."/>
            <person name="Hempe F."/>
            <person name="Henrissat B."/>
            <person name="Hoppner M.P."/>
            <person name="Ishida K.-I."/>
            <person name="Kim E."/>
            <person name="Koreny L."/>
            <person name="Kroth P.G."/>
            <person name="Liu Y."/>
            <person name="Malik S.-B."/>
            <person name="Maier U.G."/>
            <person name="McRose D."/>
            <person name="Mock T."/>
            <person name="Neilson J.A."/>
            <person name="Onodera N.T."/>
            <person name="Poole A.M."/>
            <person name="Pritham E.J."/>
            <person name="Richards T.A."/>
            <person name="Rocap G."/>
            <person name="Roy S.W."/>
            <person name="Sarai C."/>
            <person name="Schaack S."/>
            <person name="Shirato S."/>
            <person name="Slamovits C.H."/>
            <person name="Spencer D.F."/>
            <person name="Suzuki S."/>
            <person name="Worden A.Z."/>
            <person name="Zauner S."/>
            <person name="Barry K."/>
            <person name="Bell C."/>
            <person name="Bharti A.K."/>
            <person name="Crow J.A."/>
            <person name="Grimwood J."/>
            <person name="Kramer R."/>
            <person name="Lindquist E."/>
            <person name="Lucas S."/>
            <person name="Salamov A."/>
            <person name="McFadden G.I."/>
            <person name="Lane C.E."/>
            <person name="Keeling P.J."/>
            <person name="Gray M.W."/>
            <person name="Grigoriev I.V."/>
            <person name="Archibald J.M."/>
        </authorList>
    </citation>
    <scope>NUCLEOTIDE SEQUENCE</scope>
    <source>
        <strain evidence="5">CCMP2712</strain>
    </source>
</reference>
<feature type="region of interest" description="Disordered" evidence="2">
    <location>
        <begin position="1"/>
        <end position="20"/>
    </location>
</feature>
<dbReference type="GeneID" id="17299758"/>
<feature type="compositionally biased region" description="Basic and acidic residues" evidence="2">
    <location>
        <begin position="170"/>
        <end position="190"/>
    </location>
</feature>
<evidence type="ECO:0000313" key="5">
    <source>
        <dbReference type="Proteomes" id="UP000011087"/>
    </source>
</evidence>
<evidence type="ECO:0000313" key="4">
    <source>
        <dbReference type="EnsemblProtists" id="EKX43182"/>
    </source>
</evidence>
<keyword evidence="1" id="KW-0175">Coiled coil</keyword>
<protein>
    <submittedName>
        <fullName evidence="3 4">Uncharacterized protein</fullName>
    </submittedName>
</protein>
<dbReference type="PaxDb" id="55529-EKX43182"/>
<evidence type="ECO:0000256" key="2">
    <source>
        <dbReference type="SAM" id="MobiDB-lite"/>
    </source>
</evidence>
<reference evidence="4" key="3">
    <citation type="submission" date="2016-03" db="UniProtKB">
        <authorList>
            <consortium name="EnsemblProtists"/>
        </authorList>
    </citation>
    <scope>IDENTIFICATION</scope>
</reference>
<name>L1J4C6_GUITC</name>
<dbReference type="EMBL" id="JH993012">
    <property type="protein sequence ID" value="EKX43182.1"/>
    <property type="molecule type" value="Genomic_DNA"/>
</dbReference>
<sequence length="368" mass="40401">MQALACEGGGSRGSPTEGAEQIKPVTRLSFKGRPGEDGYARRVRIIEAMMAYSPATMFGIKGKGKAYKEVLEILNRDVVFHDSLKENTLREKWCEIMKVVDRIVVTGEESYLKTLESEGKQATKLDDLYILLAQMKAKWADSGGARDSDGDEDDIRVPYVTAAYYGDDKRKDVNGEEAAEPKTSEQDKVLQGETQPAVTREDAQHLRWESSPSNQRDEGGTGGSDKSLKLAKRIKVSRSVDGLLLRIETQRLQAEAAKTQAEAEKIKAEAAKAKAEVEKFHAQTARIVALKEQNDSIARVLQAFVNSVKEGVTLPAGVMDMLSSIKPGAAVLPMIMKPRLEQLEPAAACRQCRNGHRVPPCHDAAYAN</sequence>
<dbReference type="RefSeq" id="XP_005830162.1">
    <property type="nucleotide sequence ID" value="XM_005830105.1"/>
</dbReference>
<dbReference type="HOGENOM" id="CLU_753249_0_0_1"/>
<evidence type="ECO:0000256" key="1">
    <source>
        <dbReference type="SAM" id="Coils"/>
    </source>
</evidence>
<reference evidence="3 5" key="1">
    <citation type="journal article" date="2012" name="Nature">
        <title>Algal genomes reveal evolutionary mosaicism and the fate of nucleomorphs.</title>
        <authorList>
            <consortium name="DOE Joint Genome Institute"/>
            <person name="Curtis B.A."/>
            <person name="Tanifuji G."/>
            <person name="Burki F."/>
            <person name="Gruber A."/>
            <person name="Irimia M."/>
            <person name="Maruyama S."/>
            <person name="Arias M.C."/>
            <person name="Ball S.G."/>
            <person name="Gile G.H."/>
            <person name="Hirakawa Y."/>
            <person name="Hopkins J.F."/>
            <person name="Kuo A."/>
            <person name="Rensing S.A."/>
            <person name="Schmutz J."/>
            <person name="Symeonidi A."/>
            <person name="Elias M."/>
            <person name="Eveleigh R.J."/>
            <person name="Herman E.K."/>
            <person name="Klute M.J."/>
            <person name="Nakayama T."/>
            <person name="Obornik M."/>
            <person name="Reyes-Prieto A."/>
            <person name="Armbrust E.V."/>
            <person name="Aves S.J."/>
            <person name="Beiko R.G."/>
            <person name="Coutinho P."/>
            <person name="Dacks J.B."/>
            <person name="Durnford D.G."/>
            <person name="Fast N.M."/>
            <person name="Green B.R."/>
            <person name="Grisdale C.J."/>
            <person name="Hempel F."/>
            <person name="Henrissat B."/>
            <person name="Hoppner M.P."/>
            <person name="Ishida K."/>
            <person name="Kim E."/>
            <person name="Koreny L."/>
            <person name="Kroth P.G."/>
            <person name="Liu Y."/>
            <person name="Malik S.B."/>
            <person name="Maier U.G."/>
            <person name="McRose D."/>
            <person name="Mock T."/>
            <person name="Neilson J.A."/>
            <person name="Onodera N.T."/>
            <person name="Poole A.M."/>
            <person name="Pritham E.J."/>
            <person name="Richards T.A."/>
            <person name="Rocap G."/>
            <person name="Roy S.W."/>
            <person name="Sarai C."/>
            <person name="Schaack S."/>
            <person name="Shirato S."/>
            <person name="Slamovits C.H."/>
            <person name="Spencer D.F."/>
            <person name="Suzuki S."/>
            <person name="Worden A.Z."/>
            <person name="Zauner S."/>
            <person name="Barry K."/>
            <person name="Bell C."/>
            <person name="Bharti A.K."/>
            <person name="Crow J.A."/>
            <person name="Grimwood J."/>
            <person name="Kramer R."/>
            <person name="Lindquist E."/>
            <person name="Lucas S."/>
            <person name="Salamov A."/>
            <person name="McFadden G.I."/>
            <person name="Lane C.E."/>
            <person name="Keeling P.J."/>
            <person name="Gray M.W."/>
            <person name="Grigoriev I.V."/>
            <person name="Archibald J.M."/>
        </authorList>
    </citation>
    <scope>NUCLEOTIDE SEQUENCE</scope>
    <source>
        <strain evidence="3 5">CCMP2712</strain>
    </source>
</reference>
<dbReference type="AlphaFoldDB" id="L1J4C6"/>
<organism evidence="3">
    <name type="scientific">Guillardia theta (strain CCMP2712)</name>
    <name type="common">Cryptophyte</name>
    <dbReference type="NCBI Taxonomy" id="905079"/>
    <lineage>
        <taxon>Eukaryota</taxon>
        <taxon>Cryptophyceae</taxon>
        <taxon>Pyrenomonadales</taxon>
        <taxon>Geminigeraceae</taxon>
        <taxon>Guillardia</taxon>
    </lineage>
</organism>
<dbReference type="EnsemblProtists" id="EKX43182">
    <property type="protein sequence ID" value="EKX43182"/>
    <property type="gene ID" value="GUITHDRAFT_140748"/>
</dbReference>
<dbReference type="Proteomes" id="UP000011087">
    <property type="component" value="Unassembled WGS sequence"/>
</dbReference>
<feature type="coiled-coil region" evidence="1">
    <location>
        <begin position="244"/>
        <end position="283"/>
    </location>
</feature>
<accession>L1J4C6</accession>
<feature type="region of interest" description="Disordered" evidence="2">
    <location>
        <begin position="170"/>
        <end position="226"/>
    </location>
</feature>
<evidence type="ECO:0000313" key="3">
    <source>
        <dbReference type="EMBL" id="EKX43182.1"/>
    </source>
</evidence>